<keyword evidence="10" id="KW-1003">Cell membrane</keyword>
<dbReference type="PANTHER" id="PTHR11693">
    <property type="entry name" value="ATP SYNTHASE GAMMA CHAIN"/>
    <property type="match status" value="1"/>
</dbReference>
<keyword evidence="9 10" id="KW-0066">ATP synthesis</keyword>
<dbReference type="Pfam" id="PF00231">
    <property type="entry name" value="ATP-synt"/>
    <property type="match status" value="1"/>
</dbReference>
<evidence type="ECO:0000256" key="8">
    <source>
        <dbReference type="ARBA" id="ARBA00023196"/>
    </source>
</evidence>
<reference evidence="11 12" key="1">
    <citation type="journal article" date="2019" name="Nat. Microbiol.">
        <title>Mediterranean grassland soil C-N compound turnover is dependent on rainfall and depth, and is mediated by genomically divergent microorganisms.</title>
        <authorList>
            <person name="Diamond S."/>
            <person name="Andeer P.F."/>
            <person name="Li Z."/>
            <person name="Crits-Christoph A."/>
            <person name="Burstein D."/>
            <person name="Anantharaman K."/>
            <person name="Lane K.R."/>
            <person name="Thomas B.C."/>
            <person name="Pan C."/>
            <person name="Northen T.R."/>
            <person name="Banfield J.F."/>
        </authorList>
    </citation>
    <scope>NUCLEOTIDE SEQUENCE [LARGE SCALE GENOMIC DNA]</scope>
    <source>
        <strain evidence="11">WS_11</strain>
    </source>
</reference>
<proteinExistence type="inferred from homology"/>
<evidence type="ECO:0000313" key="12">
    <source>
        <dbReference type="Proteomes" id="UP000319771"/>
    </source>
</evidence>
<dbReference type="GO" id="GO:0005524">
    <property type="term" value="F:ATP binding"/>
    <property type="evidence" value="ECO:0007669"/>
    <property type="project" value="UniProtKB-UniRule"/>
</dbReference>
<keyword evidence="7 10" id="KW-0472">Membrane</keyword>
<dbReference type="GO" id="GO:0046933">
    <property type="term" value="F:proton-transporting ATP synthase activity, rotational mechanism"/>
    <property type="evidence" value="ECO:0007669"/>
    <property type="project" value="UniProtKB-UniRule"/>
</dbReference>
<dbReference type="CDD" id="cd12151">
    <property type="entry name" value="F1-ATPase_gamma"/>
    <property type="match status" value="1"/>
</dbReference>
<comment type="similarity">
    <text evidence="3 10">Belongs to the ATPase gamma chain family.</text>
</comment>
<evidence type="ECO:0000256" key="2">
    <source>
        <dbReference type="ARBA" id="ARBA00004170"/>
    </source>
</evidence>
<comment type="subunit">
    <text evidence="10">F-type ATPases have 2 components, CF(1) - the catalytic core - and CF(0) - the membrane proton channel. CF(1) has five subunits: alpha(3), beta(3), gamma(1), delta(1), epsilon(1). CF(0) has three main subunits: a, b and c.</text>
</comment>
<accession>A0A538U2K0</accession>
<evidence type="ECO:0000256" key="3">
    <source>
        <dbReference type="ARBA" id="ARBA00007681"/>
    </source>
</evidence>
<dbReference type="PRINTS" id="PR00126">
    <property type="entry name" value="ATPASEGAMMA"/>
</dbReference>
<keyword evidence="5 10" id="KW-0375">Hydrogen ion transport</keyword>
<dbReference type="SUPFAM" id="SSF52943">
    <property type="entry name" value="ATP synthase (F1-ATPase), gamma subunit"/>
    <property type="match status" value="1"/>
</dbReference>
<dbReference type="HAMAP" id="MF_00815">
    <property type="entry name" value="ATP_synth_gamma_bact"/>
    <property type="match status" value="1"/>
</dbReference>
<gene>
    <name evidence="10 11" type="primary">atpG</name>
    <name evidence="11" type="ORF">E6K81_13375</name>
</gene>
<comment type="function">
    <text evidence="1 10">Produces ATP from ADP in the presence of a proton gradient across the membrane. The gamma chain is believed to be important in regulating ATPase activity and the flow of protons through the CF(0) complex.</text>
</comment>
<comment type="subcellular location">
    <subcellularLocation>
        <location evidence="10">Cell membrane</location>
        <topology evidence="10">Peripheral membrane protein</topology>
    </subcellularLocation>
    <subcellularLocation>
        <location evidence="2">Membrane</location>
        <topology evidence="2">Peripheral membrane protein</topology>
    </subcellularLocation>
</comment>
<dbReference type="Proteomes" id="UP000319771">
    <property type="component" value="Unassembled WGS sequence"/>
</dbReference>
<name>A0A538U2K0_UNCEI</name>
<dbReference type="InterPro" id="IPR023632">
    <property type="entry name" value="ATP_synth_F1_gsu_CS"/>
</dbReference>
<dbReference type="InterPro" id="IPR035968">
    <property type="entry name" value="ATP_synth_F1_ATPase_gsu"/>
</dbReference>
<dbReference type="GO" id="GO:0005886">
    <property type="term" value="C:plasma membrane"/>
    <property type="evidence" value="ECO:0007669"/>
    <property type="project" value="UniProtKB-SubCell"/>
</dbReference>
<keyword evidence="6 10" id="KW-0406">Ion transport</keyword>
<dbReference type="GO" id="GO:0045259">
    <property type="term" value="C:proton-transporting ATP synthase complex"/>
    <property type="evidence" value="ECO:0007669"/>
    <property type="project" value="UniProtKB-KW"/>
</dbReference>
<dbReference type="EMBL" id="VBPB01000249">
    <property type="protein sequence ID" value="TMQ70108.1"/>
    <property type="molecule type" value="Genomic_DNA"/>
</dbReference>
<comment type="caution">
    <text evidence="11">The sequence shown here is derived from an EMBL/GenBank/DDBJ whole genome shotgun (WGS) entry which is preliminary data.</text>
</comment>
<keyword evidence="8 10" id="KW-0139">CF(1)</keyword>
<dbReference type="GO" id="GO:0042777">
    <property type="term" value="P:proton motive force-driven plasma membrane ATP synthesis"/>
    <property type="evidence" value="ECO:0007669"/>
    <property type="project" value="UniProtKB-UniRule"/>
</dbReference>
<evidence type="ECO:0000256" key="5">
    <source>
        <dbReference type="ARBA" id="ARBA00022781"/>
    </source>
</evidence>
<evidence type="ECO:0000256" key="10">
    <source>
        <dbReference type="HAMAP-Rule" id="MF_00815"/>
    </source>
</evidence>
<protein>
    <recommendedName>
        <fullName evidence="10">ATP synthase gamma chain</fullName>
    </recommendedName>
    <alternativeName>
        <fullName evidence="10">ATP synthase F1 sector gamma subunit</fullName>
    </alternativeName>
    <alternativeName>
        <fullName evidence="10">F-ATPase gamma subunit</fullName>
    </alternativeName>
</protein>
<evidence type="ECO:0000256" key="4">
    <source>
        <dbReference type="ARBA" id="ARBA00022448"/>
    </source>
</evidence>
<dbReference type="Gene3D" id="3.40.1380.10">
    <property type="match status" value="1"/>
</dbReference>
<evidence type="ECO:0000313" key="11">
    <source>
        <dbReference type="EMBL" id="TMQ70108.1"/>
    </source>
</evidence>
<dbReference type="PANTHER" id="PTHR11693:SF22">
    <property type="entry name" value="ATP SYNTHASE SUBUNIT GAMMA, MITOCHONDRIAL"/>
    <property type="match status" value="1"/>
</dbReference>
<sequence>MSSLRVLRRRIRSVQNTQQITKAMEMVAAAKLRRAQSRAQAARPYASKITEMLENLAGAAGEIDHPLFKAREVKTTALVLVTADRGLCGSYNANLVRGAEQRLRNSPTGAIQLVLVGKKGRDYFKRRRYPVLAVHTPVPAEASIDFARTLTQDLIDRFVSGQVDRVELMFTRFISALQRRVVVETFLPVGAAPAEGRPQNAGTIFEPDAESIFGELLPRYAGAKLFAALADSLAAEHSARMIAMGSARKNAGELLDLLVLRRNRLRQAVITKELLEIVGGAEALNG</sequence>
<evidence type="ECO:0000256" key="1">
    <source>
        <dbReference type="ARBA" id="ARBA00003456"/>
    </source>
</evidence>
<dbReference type="PROSITE" id="PS00153">
    <property type="entry name" value="ATPASE_GAMMA"/>
    <property type="match status" value="1"/>
</dbReference>
<dbReference type="NCBIfam" id="TIGR01146">
    <property type="entry name" value="ATPsyn_F1gamma"/>
    <property type="match status" value="1"/>
</dbReference>
<organism evidence="11 12">
    <name type="scientific">Eiseniibacteriota bacterium</name>
    <dbReference type="NCBI Taxonomy" id="2212470"/>
    <lineage>
        <taxon>Bacteria</taxon>
        <taxon>Candidatus Eiseniibacteriota</taxon>
    </lineage>
</organism>
<evidence type="ECO:0000256" key="6">
    <source>
        <dbReference type="ARBA" id="ARBA00023065"/>
    </source>
</evidence>
<evidence type="ECO:0000256" key="7">
    <source>
        <dbReference type="ARBA" id="ARBA00023136"/>
    </source>
</evidence>
<dbReference type="Gene3D" id="1.10.287.80">
    <property type="entry name" value="ATP synthase, gamma subunit, helix hairpin domain"/>
    <property type="match status" value="1"/>
</dbReference>
<dbReference type="InterPro" id="IPR000131">
    <property type="entry name" value="ATP_synth_F1_gsu"/>
</dbReference>
<keyword evidence="4 10" id="KW-0813">Transport</keyword>
<dbReference type="AlphaFoldDB" id="A0A538U2K0"/>
<evidence type="ECO:0000256" key="9">
    <source>
        <dbReference type="ARBA" id="ARBA00023310"/>
    </source>
</evidence>